<organism evidence="8 9">
    <name type="scientific">Geodermatophilus siccatus</name>
    <dbReference type="NCBI Taxonomy" id="1137991"/>
    <lineage>
        <taxon>Bacteria</taxon>
        <taxon>Bacillati</taxon>
        <taxon>Actinomycetota</taxon>
        <taxon>Actinomycetes</taxon>
        <taxon>Geodermatophilales</taxon>
        <taxon>Geodermatophilaceae</taxon>
        <taxon>Geodermatophilus</taxon>
    </lineage>
</organism>
<feature type="transmembrane region" description="Helical" evidence="6">
    <location>
        <begin position="122"/>
        <end position="140"/>
    </location>
</feature>
<protein>
    <submittedName>
        <fullName evidence="8">Amino acid/polyamine/organocation transporter, APC superfamily</fullName>
    </submittedName>
</protein>
<evidence type="ECO:0000256" key="4">
    <source>
        <dbReference type="ARBA" id="ARBA00022989"/>
    </source>
</evidence>
<evidence type="ECO:0000256" key="2">
    <source>
        <dbReference type="ARBA" id="ARBA00022475"/>
    </source>
</evidence>
<dbReference type="Gene3D" id="1.20.1740.10">
    <property type="entry name" value="Amino acid/polyamine transporter I"/>
    <property type="match status" value="1"/>
</dbReference>
<dbReference type="PANTHER" id="PTHR42770:SF7">
    <property type="entry name" value="MEMBRANE PROTEIN"/>
    <property type="match status" value="1"/>
</dbReference>
<sequence>MAKRKLRLWEALALSLGLMGPTLAMAGNGQGIIGTVGKAVPLVFLLGFIGVALVAYGFIRLTQRYNHAGSAYALVGATLGPRAGFVAGFALFGTYLFFTICTAAVFGAFLNALLASLTDEGTSLGYGIAAVLCLLVTGYMNTRDTTTVSRSLLAIEGVGIAAMLVLVVAVLGQGGAESTGVDLSTFTPDGIGLGAVLAAVVAAFLSWAGFEACAALGEETDDPRRNIPRALFGSVLLTGVLFVVVMFAQTIGFGTDEEGLAAFQGSGNTLGDLGEGFVGHWFALLLLGTAVLSAFASNLSSVMASARLAMALARDGFGPRQFARIDPTHRIPRNAVLAMAGVGIVVNLVTWLTGWPVMGTGDAAIDAYFFFAVVGATCLLFAYLLVELAVFAAWRRGQVTLNPAELVLPALGGLFIVVVIVYSVKDASGLSPAFVAIGWVVLGLLVAAFAGGLAQRIGASLTRELEDVDRDATFADTEAR</sequence>
<dbReference type="GO" id="GO:0005886">
    <property type="term" value="C:plasma membrane"/>
    <property type="evidence" value="ECO:0007669"/>
    <property type="project" value="UniProtKB-SubCell"/>
</dbReference>
<dbReference type="PIRSF" id="PIRSF006060">
    <property type="entry name" value="AA_transporter"/>
    <property type="match status" value="1"/>
</dbReference>
<keyword evidence="4 6" id="KW-1133">Transmembrane helix</keyword>
<evidence type="ECO:0000256" key="5">
    <source>
        <dbReference type="ARBA" id="ARBA00023136"/>
    </source>
</evidence>
<feature type="chain" id="PRO_5039243791" evidence="7">
    <location>
        <begin position="27"/>
        <end position="480"/>
    </location>
</feature>
<feature type="transmembrane region" description="Helical" evidence="6">
    <location>
        <begin position="42"/>
        <end position="62"/>
    </location>
</feature>
<dbReference type="InterPro" id="IPR002293">
    <property type="entry name" value="AA/rel_permease1"/>
</dbReference>
<feature type="transmembrane region" description="Helical" evidence="6">
    <location>
        <begin position="367"/>
        <end position="394"/>
    </location>
</feature>
<feature type="transmembrane region" description="Helical" evidence="6">
    <location>
        <begin position="334"/>
        <end position="355"/>
    </location>
</feature>
<keyword evidence="9" id="KW-1185">Reference proteome</keyword>
<dbReference type="STRING" id="1137991.SAMN05660642_01013"/>
<comment type="subcellular location">
    <subcellularLocation>
        <location evidence="1">Cell membrane</location>
        <topology evidence="1">Multi-pass membrane protein</topology>
    </subcellularLocation>
</comment>
<evidence type="ECO:0000313" key="8">
    <source>
        <dbReference type="EMBL" id="SDL85103.1"/>
    </source>
</evidence>
<dbReference type="EMBL" id="FNHE01000002">
    <property type="protein sequence ID" value="SDL85103.1"/>
    <property type="molecule type" value="Genomic_DNA"/>
</dbReference>
<gene>
    <name evidence="8" type="ORF">SAMN05660642_01013</name>
</gene>
<feature type="transmembrane region" description="Helical" evidence="6">
    <location>
        <begin position="406"/>
        <end position="424"/>
    </location>
</feature>
<evidence type="ECO:0000256" key="6">
    <source>
        <dbReference type="SAM" id="Phobius"/>
    </source>
</evidence>
<reference evidence="9" key="1">
    <citation type="submission" date="2016-10" db="EMBL/GenBank/DDBJ databases">
        <authorList>
            <person name="Varghese N."/>
            <person name="Submissions S."/>
        </authorList>
    </citation>
    <scope>NUCLEOTIDE SEQUENCE [LARGE SCALE GENOMIC DNA]</scope>
    <source>
        <strain evidence="9">DSM 45419</strain>
    </source>
</reference>
<dbReference type="InterPro" id="IPR050367">
    <property type="entry name" value="APC_superfamily"/>
</dbReference>
<feature type="transmembrane region" description="Helical" evidence="6">
    <location>
        <begin position="430"/>
        <end position="454"/>
    </location>
</feature>
<feature type="transmembrane region" description="Helical" evidence="6">
    <location>
        <begin position="281"/>
        <end position="313"/>
    </location>
</feature>
<dbReference type="RefSeq" id="WP_091214618.1">
    <property type="nucleotide sequence ID" value="NZ_FNHE01000002.1"/>
</dbReference>
<evidence type="ECO:0000256" key="3">
    <source>
        <dbReference type="ARBA" id="ARBA00022692"/>
    </source>
</evidence>
<dbReference type="OrthoDB" id="9762947at2"/>
<evidence type="ECO:0000313" key="9">
    <source>
        <dbReference type="Proteomes" id="UP000198680"/>
    </source>
</evidence>
<evidence type="ECO:0000256" key="1">
    <source>
        <dbReference type="ARBA" id="ARBA00004651"/>
    </source>
</evidence>
<feature type="signal peptide" evidence="7">
    <location>
        <begin position="1"/>
        <end position="26"/>
    </location>
</feature>
<dbReference type="PANTHER" id="PTHR42770">
    <property type="entry name" value="AMINO ACID TRANSPORTER-RELATED"/>
    <property type="match status" value="1"/>
</dbReference>
<dbReference type="Proteomes" id="UP000198680">
    <property type="component" value="Unassembled WGS sequence"/>
</dbReference>
<feature type="transmembrane region" description="Helical" evidence="6">
    <location>
        <begin position="83"/>
        <end position="110"/>
    </location>
</feature>
<name>A0A1G9NFD5_9ACTN</name>
<keyword evidence="7" id="KW-0732">Signal</keyword>
<keyword evidence="5 6" id="KW-0472">Membrane</keyword>
<evidence type="ECO:0000256" key="7">
    <source>
        <dbReference type="SAM" id="SignalP"/>
    </source>
</evidence>
<feature type="transmembrane region" description="Helical" evidence="6">
    <location>
        <begin position="152"/>
        <end position="171"/>
    </location>
</feature>
<feature type="transmembrane region" description="Helical" evidence="6">
    <location>
        <begin position="230"/>
        <end position="251"/>
    </location>
</feature>
<dbReference type="Pfam" id="PF13520">
    <property type="entry name" value="AA_permease_2"/>
    <property type="match status" value="1"/>
</dbReference>
<proteinExistence type="predicted"/>
<accession>A0A1G9NFD5</accession>
<feature type="transmembrane region" description="Helical" evidence="6">
    <location>
        <begin position="191"/>
        <end position="210"/>
    </location>
</feature>
<dbReference type="AlphaFoldDB" id="A0A1G9NFD5"/>
<dbReference type="GO" id="GO:0022857">
    <property type="term" value="F:transmembrane transporter activity"/>
    <property type="evidence" value="ECO:0007669"/>
    <property type="project" value="InterPro"/>
</dbReference>
<keyword evidence="2" id="KW-1003">Cell membrane</keyword>
<keyword evidence="3 6" id="KW-0812">Transmembrane</keyword>